<dbReference type="PANTHER" id="PTHR43569:SF2">
    <property type="entry name" value="AMIDOHYDROLASE-RELATED DOMAIN-CONTAINING PROTEIN"/>
    <property type="match status" value="1"/>
</dbReference>
<dbReference type="STRING" id="1129794.C427_3942"/>
<dbReference type="HOGENOM" id="CLU_044590_3_1_6"/>
<proteinExistence type="inferred from homology"/>
<name>K7AAG5_9ALTE</name>
<organism evidence="3 4">
    <name type="scientific">Paraglaciecola psychrophila 170</name>
    <dbReference type="NCBI Taxonomy" id="1129794"/>
    <lineage>
        <taxon>Bacteria</taxon>
        <taxon>Pseudomonadati</taxon>
        <taxon>Pseudomonadota</taxon>
        <taxon>Gammaproteobacteria</taxon>
        <taxon>Alteromonadales</taxon>
        <taxon>Alteromonadaceae</taxon>
        <taxon>Paraglaciecola</taxon>
    </lineage>
</organism>
<sequence length="302" mass="34570">MVVIRRNSASIDMTESHHKIIDPHLHLFNLEQGDYAWLKPHHPPFWPDKHLINKSFIETDLLLQSPNQLAGFVHIEAGFDNQQPWREIDWLQKYCSLPFRSVAFADITTKTFAEHIGLLKQRKSVVGIRHILDEQAEQILTSELIDQHFALLSKYEFSFDAQLSLADAPAIEQLSKLATKHTAMRIIINHGGSPPANNDANNQEKWKLNLQKLVKCENVAIKLSGWEMSNRDWQPEHAANVVQDCIATLGDTRVMLASNFPLCLLSMSYTDLWNTYAALPEISAQCFEKITFSNAKSWYRLP</sequence>
<dbReference type="RefSeq" id="WP_007638024.1">
    <property type="nucleotide sequence ID" value="NC_020514.1"/>
</dbReference>
<dbReference type="Pfam" id="PF04909">
    <property type="entry name" value="Amidohydro_2"/>
    <property type="match status" value="1"/>
</dbReference>
<dbReference type="eggNOG" id="COG3618">
    <property type="taxonomic scope" value="Bacteria"/>
</dbReference>
<dbReference type="InterPro" id="IPR032466">
    <property type="entry name" value="Metal_Hydrolase"/>
</dbReference>
<dbReference type="EMBL" id="CP003837">
    <property type="protein sequence ID" value="AGH46047.1"/>
    <property type="molecule type" value="Genomic_DNA"/>
</dbReference>
<dbReference type="OrthoDB" id="9787654at2"/>
<protein>
    <recommendedName>
        <fullName evidence="2">Amidohydrolase-related domain-containing protein</fullName>
    </recommendedName>
</protein>
<evidence type="ECO:0000313" key="3">
    <source>
        <dbReference type="EMBL" id="AGH46047.1"/>
    </source>
</evidence>
<dbReference type="PANTHER" id="PTHR43569">
    <property type="entry name" value="AMIDOHYDROLASE"/>
    <property type="match status" value="1"/>
</dbReference>
<dbReference type="KEGG" id="gps:C427_3942"/>
<dbReference type="InterPro" id="IPR006680">
    <property type="entry name" value="Amidohydro-rel"/>
</dbReference>
<keyword evidence="4" id="KW-1185">Reference proteome</keyword>
<reference evidence="3 4" key="1">
    <citation type="journal article" date="2013" name="Genome Announc.">
        <title>Complete Genome Sequence of Glaciecola psychrophila Strain 170T.</title>
        <authorList>
            <person name="Yin J."/>
            <person name="Chen J."/>
            <person name="Liu G."/>
            <person name="Yu Y."/>
            <person name="Song L."/>
            <person name="Wang X."/>
            <person name="Qu X."/>
        </authorList>
    </citation>
    <scope>NUCLEOTIDE SEQUENCE [LARGE SCALE GENOMIC DNA]</scope>
    <source>
        <strain evidence="3 4">170</strain>
    </source>
</reference>
<accession>K7AAG5</accession>
<dbReference type="InterPro" id="IPR052350">
    <property type="entry name" value="Metallo-dep_Lactonases"/>
</dbReference>
<dbReference type="Gene3D" id="3.20.20.140">
    <property type="entry name" value="Metal-dependent hydrolases"/>
    <property type="match status" value="1"/>
</dbReference>
<feature type="domain" description="Amidohydrolase-related" evidence="2">
    <location>
        <begin position="21"/>
        <end position="301"/>
    </location>
</feature>
<dbReference type="Proteomes" id="UP000011864">
    <property type="component" value="Chromosome"/>
</dbReference>
<dbReference type="PATRIC" id="fig|1129794.4.peg.3925"/>
<dbReference type="GO" id="GO:0016787">
    <property type="term" value="F:hydrolase activity"/>
    <property type="evidence" value="ECO:0007669"/>
    <property type="project" value="InterPro"/>
</dbReference>
<comment type="similarity">
    <text evidence="1">Belongs to the metallo-dependent hydrolases superfamily.</text>
</comment>
<dbReference type="SUPFAM" id="SSF51556">
    <property type="entry name" value="Metallo-dependent hydrolases"/>
    <property type="match status" value="1"/>
</dbReference>
<evidence type="ECO:0000256" key="1">
    <source>
        <dbReference type="ARBA" id="ARBA00038310"/>
    </source>
</evidence>
<dbReference type="AlphaFoldDB" id="K7AAG5"/>
<evidence type="ECO:0000313" key="4">
    <source>
        <dbReference type="Proteomes" id="UP000011864"/>
    </source>
</evidence>
<evidence type="ECO:0000259" key="2">
    <source>
        <dbReference type="Pfam" id="PF04909"/>
    </source>
</evidence>
<gene>
    <name evidence="3" type="ORF">C427_3942</name>
</gene>